<dbReference type="HAMAP" id="MF_01416">
    <property type="entry name" value="ATP_synth_delta_bact"/>
    <property type="match status" value="1"/>
</dbReference>
<dbReference type="AlphaFoldDB" id="A0A836CGT7"/>
<keyword evidence="5" id="KW-0406">Ion transport</keyword>
<accession>A0A836CGT7</accession>
<evidence type="ECO:0000256" key="3">
    <source>
        <dbReference type="ARBA" id="ARBA00022448"/>
    </source>
</evidence>
<evidence type="ECO:0000256" key="2">
    <source>
        <dbReference type="ARBA" id="ARBA00007046"/>
    </source>
</evidence>
<sequence>MALRQLAARAARPLCARTFASAAAAADHSPPLKLFGIPARYANATYTAASKAGKLDAVEADLAAFGAIITRNAEFSSYLSNPTVTRADKVALIESVFDGKHTTDISRNLFTTMAANARLSDARRVIGAFTELMKAKRGEVDAIVTTAEPLSAAQEKALIAALKKQVGDTAKIALETKVDAALIGGLTVQIGDKFMDLSIATKIKSVKNTLAGTV</sequence>
<dbReference type="InterPro" id="IPR026015">
    <property type="entry name" value="ATP_synth_OSCP/delta_N_sf"/>
</dbReference>
<proteinExistence type="inferred from homology"/>
<dbReference type="PRINTS" id="PR00125">
    <property type="entry name" value="ATPASEDELTA"/>
</dbReference>
<evidence type="ECO:0000313" key="10">
    <source>
        <dbReference type="Proteomes" id="UP000664859"/>
    </source>
</evidence>
<dbReference type="EMBL" id="JAFCMP010000223">
    <property type="protein sequence ID" value="KAG5183251.1"/>
    <property type="molecule type" value="Genomic_DNA"/>
</dbReference>
<dbReference type="PROSITE" id="PS00389">
    <property type="entry name" value="ATPASE_DELTA"/>
    <property type="match status" value="1"/>
</dbReference>
<protein>
    <submittedName>
        <fullName evidence="9">OSCP/delta subunit of ATPase</fullName>
    </submittedName>
</protein>
<dbReference type="NCBIfam" id="TIGR01145">
    <property type="entry name" value="ATP_synt_delta"/>
    <property type="match status" value="1"/>
</dbReference>
<dbReference type="GO" id="GO:0016020">
    <property type="term" value="C:membrane"/>
    <property type="evidence" value="ECO:0007669"/>
    <property type="project" value="UniProtKB-SubCell"/>
</dbReference>
<evidence type="ECO:0000256" key="6">
    <source>
        <dbReference type="ARBA" id="ARBA00023078"/>
    </source>
</evidence>
<dbReference type="Pfam" id="PF00213">
    <property type="entry name" value="OSCP"/>
    <property type="match status" value="1"/>
</dbReference>
<keyword evidence="8" id="KW-0066">ATP synthesis</keyword>
<evidence type="ECO:0000256" key="5">
    <source>
        <dbReference type="ARBA" id="ARBA00023065"/>
    </source>
</evidence>
<evidence type="ECO:0000256" key="8">
    <source>
        <dbReference type="ARBA" id="ARBA00023310"/>
    </source>
</evidence>
<evidence type="ECO:0000313" key="9">
    <source>
        <dbReference type="EMBL" id="KAG5183251.1"/>
    </source>
</evidence>
<dbReference type="GO" id="GO:0046933">
    <property type="term" value="F:proton-transporting ATP synthase activity, rotational mechanism"/>
    <property type="evidence" value="ECO:0007669"/>
    <property type="project" value="InterPro"/>
</dbReference>
<dbReference type="Proteomes" id="UP000664859">
    <property type="component" value="Unassembled WGS sequence"/>
</dbReference>
<dbReference type="Gene3D" id="1.10.520.20">
    <property type="entry name" value="N-terminal domain of the delta subunit of the F1F0-ATP synthase"/>
    <property type="match status" value="1"/>
</dbReference>
<name>A0A836CGT7_9STRA</name>
<comment type="similarity">
    <text evidence="2">Belongs to the ATPase delta chain family.</text>
</comment>
<dbReference type="OrthoDB" id="1262810at2759"/>
<gene>
    <name evidence="9" type="ORF">JKP88DRAFT_269005</name>
</gene>
<keyword evidence="10" id="KW-1185">Reference proteome</keyword>
<keyword evidence="6" id="KW-0793">Thylakoid</keyword>
<dbReference type="InterPro" id="IPR020781">
    <property type="entry name" value="ATPase_OSCP/d_CS"/>
</dbReference>
<comment type="caution">
    <text evidence="9">The sequence shown here is derived from an EMBL/GenBank/DDBJ whole genome shotgun (WGS) entry which is preliminary data.</text>
</comment>
<keyword evidence="3" id="KW-0813">Transport</keyword>
<organism evidence="9 10">
    <name type="scientific">Tribonema minus</name>
    <dbReference type="NCBI Taxonomy" id="303371"/>
    <lineage>
        <taxon>Eukaryota</taxon>
        <taxon>Sar</taxon>
        <taxon>Stramenopiles</taxon>
        <taxon>Ochrophyta</taxon>
        <taxon>PX clade</taxon>
        <taxon>Xanthophyceae</taxon>
        <taxon>Tribonematales</taxon>
        <taxon>Tribonemataceae</taxon>
        <taxon>Tribonema</taxon>
    </lineage>
</organism>
<evidence type="ECO:0000256" key="1">
    <source>
        <dbReference type="ARBA" id="ARBA00004370"/>
    </source>
</evidence>
<dbReference type="InterPro" id="IPR000711">
    <property type="entry name" value="ATPase_OSCP/dsu"/>
</dbReference>
<comment type="subcellular location">
    <subcellularLocation>
        <location evidence="1">Membrane</location>
    </subcellularLocation>
</comment>
<dbReference type="SUPFAM" id="SSF47928">
    <property type="entry name" value="N-terminal domain of the delta subunit of the F1F0-ATP synthase"/>
    <property type="match status" value="1"/>
</dbReference>
<keyword evidence="4" id="KW-0375">Hydrogen ion transport</keyword>
<dbReference type="PANTHER" id="PTHR11910">
    <property type="entry name" value="ATP SYNTHASE DELTA CHAIN"/>
    <property type="match status" value="1"/>
</dbReference>
<evidence type="ECO:0000256" key="7">
    <source>
        <dbReference type="ARBA" id="ARBA00023136"/>
    </source>
</evidence>
<reference evidence="9" key="1">
    <citation type="submission" date="2021-02" db="EMBL/GenBank/DDBJ databases">
        <title>First Annotated Genome of the Yellow-green Alga Tribonema minus.</title>
        <authorList>
            <person name="Mahan K.M."/>
        </authorList>
    </citation>
    <scope>NUCLEOTIDE SEQUENCE</scope>
    <source>
        <strain evidence="9">UTEX B ZZ1240</strain>
    </source>
</reference>
<keyword evidence="7" id="KW-0472">Membrane</keyword>
<evidence type="ECO:0000256" key="4">
    <source>
        <dbReference type="ARBA" id="ARBA00022781"/>
    </source>
</evidence>